<accession>A0A927D6M7</accession>
<reference evidence="1" key="1">
    <citation type="submission" date="2020-08" db="EMBL/GenBank/DDBJ databases">
        <title>Sulfitobacter aestuariivivens sp. nov., isolated from a tidal flat.</title>
        <authorList>
            <person name="Park S."/>
            <person name="Yoon J.-H."/>
        </authorList>
    </citation>
    <scope>NUCLEOTIDE SEQUENCE</scope>
    <source>
        <strain evidence="1">TSTF-M16</strain>
    </source>
</reference>
<protein>
    <submittedName>
        <fullName evidence="1">Uncharacterized protein</fullName>
    </submittedName>
</protein>
<comment type="caution">
    <text evidence="1">The sequence shown here is derived from an EMBL/GenBank/DDBJ whole genome shotgun (WGS) entry which is preliminary data.</text>
</comment>
<name>A0A927D6M7_9RHOB</name>
<dbReference type="AlphaFoldDB" id="A0A927D6M7"/>
<organism evidence="1 2">
    <name type="scientific">Sulfitobacter aestuariivivens</name>
    <dbReference type="NCBI Taxonomy" id="2766981"/>
    <lineage>
        <taxon>Bacteria</taxon>
        <taxon>Pseudomonadati</taxon>
        <taxon>Pseudomonadota</taxon>
        <taxon>Alphaproteobacteria</taxon>
        <taxon>Rhodobacterales</taxon>
        <taxon>Roseobacteraceae</taxon>
        <taxon>Sulfitobacter</taxon>
    </lineage>
</organism>
<evidence type="ECO:0000313" key="1">
    <source>
        <dbReference type="EMBL" id="MBD3666138.1"/>
    </source>
</evidence>
<sequence length="85" mass="9355">MAAPPPIDHDDPTAFLHMPVGKNGSGAARYAAAMQCYNNGLICAEMLEIYRRCSKFDLEDPIDLARYEEITVPAVCLPNQQEPTS</sequence>
<keyword evidence="2" id="KW-1185">Reference proteome</keyword>
<gene>
    <name evidence="1" type="ORF">H9Q16_19535</name>
</gene>
<dbReference type="EMBL" id="JACTAG010000004">
    <property type="protein sequence ID" value="MBD3666138.1"/>
    <property type="molecule type" value="Genomic_DNA"/>
</dbReference>
<dbReference type="Proteomes" id="UP000635142">
    <property type="component" value="Unassembled WGS sequence"/>
</dbReference>
<evidence type="ECO:0000313" key="2">
    <source>
        <dbReference type="Proteomes" id="UP000635142"/>
    </source>
</evidence>
<proteinExistence type="predicted"/>